<feature type="chain" id="PRO_5035208620" description="Tripartite tricarboxylate transporter substrate binding protein" evidence="2">
    <location>
        <begin position="27"/>
        <end position="333"/>
    </location>
</feature>
<protein>
    <recommendedName>
        <fullName evidence="5">Tripartite tricarboxylate transporter substrate binding protein</fullName>
    </recommendedName>
</protein>
<evidence type="ECO:0000313" key="4">
    <source>
        <dbReference type="Proteomes" id="UP000597507"/>
    </source>
</evidence>
<evidence type="ECO:0000256" key="2">
    <source>
        <dbReference type="SAM" id="SignalP"/>
    </source>
</evidence>
<keyword evidence="2" id="KW-0732">Signal</keyword>
<dbReference type="AlphaFoldDB" id="A0A8J2ZEA5"/>
<name>A0A8J2ZEA5_9PROT</name>
<evidence type="ECO:0000313" key="3">
    <source>
        <dbReference type="EMBL" id="GGG44278.1"/>
    </source>
</evidence>
<comment type="caution">
    <text evidence="3">The sequence shown here is derived from an EMBL/GenBank/DDBJ whole genome shotgun (WGS) entry which is preliminary data.</text>
</comment>
<sequence length="333" mass="36205">MTHRITRRAALAGGLAGLAAPGLAQAQERPPNFPVRPIEMIVPYPAGGGVDITARTLAQEAGRVLGHEFRVQNRVGGAGLVGHTYMAKSAPADGHSVGVTANPFFFLDFLTREGQFSAEDVKPVVGINFSPILWVSRTASPLGRLDFDGVIEEARRRPGELKVGITPNNAFQFVTEIVERQKGVRMTHVPFQGGRPGVTALLGGNIDLTNCFYEEVEPQLRAGELKALAVSDDRRFEPLPDVPSMVERGVRMPGGVWGANRFAIVPRATPEPIRRYLEAGLLRTLRDPQSVEAFTKVGILLRPADAAETERVFGSTRETLIAFLTETGRPVRR</sequence>
<feature type="signal peptide" evidence="2">
    <location>
        <begin position="1"/>
        <end position="26"/>
    </location>
</feature>
<proteinExistence type="inferred from homology"/>
<gene>
    <name evidence="3" type="ORF">GCM10010964_34630</name>
</gene>
<dbReference type="PANTHER" id="PTHR42928">
    <property type="entry name" value="TRICARBOXYLATE-BINDING PROTEIN"/>
    <property type="match status" value="1"/>
</dbReference>
<dbReference type="CDD" id="cd07012">
    <property type="entry name" value="PBP2_Bug_TTT"/>
    <property type="match status" value="1"/>
</dbReference>
<comment type="similarity">
    <text evidence="1">Belongs to the UPF0065 (bug) family.</text>
</comment>
<dbReference type="Proteomes" id="UP000597507">
    <property type="component" value="Unassembled WGS sequence"/>
</dbReference>
<dbReference type="Gene3D" id="3.40.190.10">
    <property type="entry name" value="Periplasmic binding protein-like II"/>
    <property type="match status" value="1"/>
</dbReference>
<dbReference type="PIRSF" id="PIRSF017082">
    <property type="entry name" value="YflP"/>
    <property type="match status" value="1"/>
</dbReference>
<dbReference type="PROSITE" id="PS51318">
    <property type="entry name" value="TAT"/>
    <property type="match status" value="1"/>
</dbReference>
<evidence type="ECO:0008006" key="5">
    <source>
        <dbReference type="Google" id="ProtNLM"/>
    </source>
</evidence>
<dbReference type="Pfam" id="PF03401">
    <property type="entry name" value="TctC"/>
    <property type="match status" value="1"/>
</dbReference>
<dbReference type="RefSeq" id="WP_188902516.1">
    <property type="nucleotide sequence ID" value="NZ_BMKS01000012.1"/>
</dbReference>
<reference evidence="3 4" key="1">
    <citation type="journal article" date="2014" name="Int. J. Syst. Evol. Microbiol.">
        <title>Complete genome sequence of Corynebacterium casei LMG S-19264T (=DSM 44701T), isolated from a smear-ripened cheese.</title>
        <authorList>
            <consortium name="US DOE Joint Genome Institute (JGI-PGF)"/>
            <person name="Walter F."/>
            <person name="Albersmeier A."/>
            <person name="Kalinowski J."/>
            <person name="Ruckert C."/>
        </authorList>
    </citation>
    <scope>NUCLEOTIDE SEQUENCE [LARGE SCALE GENOMIC DNA]</scope>
    <source>
        <strain evidence="3 4">CGMCC 1.16330</strain>
    </source>
</reference>
<dbReference type="EMBL" id="BMKS01000012">
    <property type="protein sequence ID" value="GGG44278.1"/>
    <property type="molecule type" value="Genomic_DNA"/>
</dbReference>
<dbReference type="InterPro" id="IPR005064">
    <property type="entry name" value="BUG"/>
</dbReference>
<organism evidence="3 4">
    <name type="scientific">Caldovatus sediminis</name>
    <dbReference type="NCBI Taxonomy" id="2041189"/>
    <lineage>
        <taxon>Bacteria</taxon>
        <taxon>Pseudomonadati</taxon>
        <taxon>Pseudomonadota</taxon>
        <taxon>Alphaproteobacteria</taxon>
        <taxon>Acetobacterales</taxon>
        <taxon>Roseomonadaceae</taxon>
        <taxon>Caldovatus</taxon>
    </lineage>
</organism>
<dbReference type="Gene3D" id="3.40.190.150">
    <property type="entry name" value="Bordetella uptake gene, domain 1"/>
    <property type="match status" value="1"/>
</dbReference>
<dbReference type="PANTHER" id="PTHR42928:SF5">
    <property type="entry name" value="BLR1237 PROTEIN"/>
    <property type="match status" value="1"/>
</dbReference>
<accession>A0A8J2ZEA5</accession>
<dbReference type="InterPro" id="IPR006311">
    <property type="entry name" value="TAT_signal"/>
</dbReference>
<keyword evidence="4" id="KW-1185">Reference proteome</keyword>
<evidence type="ECO:0000256" key="1">
    <source>
        <dbReference type="ARBA" id="ARBA00006987"/>
    </source>
</evidence>
<dbReference type="InterPro" id="IPR042100">
    <property type="entry name" value="Bug_dom1"/>
</dbReference>